<sequence length="142" mass="16373">MHEEHENFERNKVWTLVEPPSGHNIIGTKEFEMSMMGELSYFLGLQIKQTSQGIFVHQTKYTKDLLRRFKMESCRPISTPIGSTVVLDPDEDGEAIDQKDLDDRDVPRIKEKNMGKKAQEKENVTRDAGRVFAVMDRESAWG</sequence>
<gene>
    <name evidence="3" type="ordered locus">Os08g0371652</name>
</gene>
<feature type="compositionally biased region" description="Basic and acidic residues" evidence="1">
    <location>
        <begin position="96"/>
        <end position="106"/>
    </location>
</feature>
<protein>
    <submittedName>
        <fullName evidence="3">Os08g0371652 protein</fullName>
    </submittedName>
</protein>
<reference evidence="4" key="2">
    <citation type="journal article" date="2008" name="Nucleic Acids Res.">
        <title>The rice annotation project database (RAP-DB): 2008 update.</title>
        <authorList>
            <consortium name="The rice annotation project (RAP)"/>
        </authorList>
    </citation>
    <scope>GENOME REANNOTATION</scope>
    <source>
        <strain evidence="4">cv. Nipponbare</strain>
    </source>
</reference>
<name>C7J5W7_ORYSJ</name>
<proteinExistence type="predicted"/>
<organism evidence="3 4">
    <name type="scientific">Oryza sativa subsp. japonica</name>
    <name type="common">Rice</name>
    <dbReference type="NCBI Taxonomy" id="39947"/>
    <lineage>
        <taxon>Eukaryota</taxon>
        <taxon>Viridiplantae</taxon>
        <taxon>Streptophyta</taxon>
        <taxon>Embryophyta</taxon>
        <taxon>Tracheophyta</taxon>
        <taxon>Spermatophyta</taxon>
        <taxon>Magnoliopsida</taxon>
        <taxon>Liliopsida</taxon>
        <taxon>Poales</taxon>
        <taxon>Poaceae</taxon>
        <taxon>BOP clade</taxon>
        <taxon>Oryzoideae</taxon>
        <taxon>Oryzeae</taxon>
        <taxon>Oryzinae</taxon>
        <taxon>Oryza</taxon>
        <taxon>Oryza sativa</taxon>
    </lineage>
</organism>
<dbReference type="Proteomes" id="UP000000763">
    <property type="component" value="Chromosome 8"/>
</dbReference>
<dbReference type="Pfam" id="PF07727">
    <property type="entry name" value="RVT_2"/>
    <property type="match status" value="1"/>
</dbReference>
<dbReference type="AlphaFoldDB" id="C7J5W7"/>
<dbReference type="KEGG" id="dosa:Os08g0371652"/>
<dbReference type="EMBL" id="AP008214">
    <property type="protein sequence ID" value="BAH94274.1"/>
    <property type="molecule type" value="Genomic_DNA"/>
</dbReference>
<dbReference type="InterPro" id="IPR013103">
    <property type="entry name" value="RVT_2"/>
</dbReference>
<accession>C7J5W7</accession>
<evidence type="ECO:0000313" key="4">
    <source>
        <dbReference type="Proteomes" id="UP000000763"/>
    </source>
</evidence>
<feature type="domain" description="Reverse transcriptase Ty1/copia-type" evidence="2">
    <location>
        <begin position="29"/>
        <end position="81"/>
    </location>
</feature>
<reference evidence="3 4" key="1">
    <citation type="journal article" date="2005" name="Nature">
        <title>The map-based sequence of the rice genome.</title>
        <authorList>
            <consortium name="International rice genome sequencing project (IRGSP)"/>
            <person name="Matsumoto T."/>
            <person name="Wu J."/>
            <person name="Kanamori H."/>
            <person name="Katayose Y."/>
            <person name="Fujisawa M."/>
            <person name="Namiki N."/>
            <person name="Mizuno H."/>
            <person name="Yamamoto K."/>
            <person name="Antonio B.A."/>
            <person name="Baba T."/>
            <person name="Sakata K."/>
            <person name="Nagamura Y."/>
            <person name="Aoki H."/>
            <person name="Arikawa K."/>
            <person name="Arita K."/>
            <person name="Bito T."/>
            <person name="Chiden Y."/>
            <person name="Fujitsuka N."/>
            <person name="Fukunaka R."/>
            <person name="Hamada M."/>
            <person name="Harada C."/>
            <person name="Hayashi A."/>
            <person name="Hijishita S."/>
            <person name="Honda M."/>
            <person name="Hosokawa S."/>
            <person name="Ichikawa Y."/>
            <person name="Idonuma A."/>
            <person name="Iijima M."/>
            <person name="Ikeda M."/>
            <person name="Ikeno M."/>
            <person name="Ito K."/>
            <person name="Ito S."/>
            <person name="Ito T."/>
            <person name="Ito Y."/>
            <person name="Ito Y."/>
            <person name="Iwabuchi A."/>
            <person name="Kamiya K."/>
            <person name="Karasawa W."/>
            <person name="Kurita K."/>
            <person name="Katagiri S."/>
            <person name="Kikuta A."/>
            <person name="Kobayashi H."/>
            <person name="Kobayashi N."/>
            <person name="Machita K."/>
            <person name="Maehara T."/>
            <person name="Masukawa M."/>
            <person name="Mizubayashi T."/>
            <person name="Mukai Y."/>
            <person name="Nagasaki H."/>
            <person name="Nagata Y."/>
            <person name="Naito S."/>
            <person name="Nakashima M."/>
            <person name="Nakama Y."/>
            <person name="Nakamichi Y."/>
            <person name="Nakamura M."/>
            <person name="Meguro A."/>
            <person name="Negishi M."/>
            <person name="Ohta I."/>
            <person name="Ohta T."/>
            <person name="Okamoto M."/>
            <person name="Ono N."/>
            <person name="Saji S."/>
            <person name="Sakaguchi M."/>
            <person name="Sakai K."/>
            <person name="Shibata M."/>
            <person name="Shimokawa T."/>
            <person name="Song J."/>
            <person name="Takazaki Y."/>
            <person name="Terasawa K."/>
            <person name="Tsugane M."/>
            <person name="Tsuji K."/>
            <person name="Ueda S."/>
            <person name="Waki K."/>
            <person name="Yamagata H."/>
            <person name="Yamamoto M."/>
            <person name="Yamamoto S."/>
            <person name="Yamane H."/>
            <person name="Yoshiki S."/>
            <person name="Yoshihara R."/>
            <person name="Yukawa K."/>
            <person name="Zhong H."/>
            <person name="Yano M."/>
            <person name="Yuan Q."/>
            <person name="Ouyang S."/>
            <person name="Liu J."/>
            <person name="Jones K.M."/>
            <person name="Gansberger K."/>
            <person name="Moffat K."/>
            <person name="Hill J."/>
            <person name="Bera J."/>
            <person name="Fadrosh D."/>
            <person name="Jin S."/>
            <person name="Johri S."/>
            <person name="Kim M."/>
            <person name="Overton L."/>
            <person name="Reardon M."/>
            <person name="Tsitrin T."/>
            <person name="Vuong H."/>
            <person name="Weaver B."/>
            <person name="Ciecko A."/>
            <person name="Tallon L."/>
            <person name="Jackson J."/>
            <person name="Pai G."/>
            <person name="Aken S.V."/>
            <person name="Utterback T."/>
            <person name="Reidmuller S."/>
            <person name="Feldblyum T."/>
            <person name="Hsiao J."/>
            <person name="Zismann V."/>
            <person name="Iobst S."/>
            <person name="de Vazeille A.R."/>
            <person name="Buell C.R."/>
            <person name="Ying K."/>
            <person name="Li Y."/>
            <person name="Lu T."/>
            <person name="Huang Y."/>
            <person name="Zhao Q."/>
            <person name="Feng Q."/>
            <person name="Zhang L."/>
            <person name="Zhu J."/>
            <person name="Weng Q."/>
            <person name="Mu J."/>
            <person name="Lu Y."/>
            <person name="Fan D."/>
            <person name="Liu Y."/>
            <person name="Guan J."/>
            <person name="Zhang Y."/>
            <person name="Yu S."/>
            <person name="Liu X."/>
            <person name="Zhang Y."/>
            <person name="Hong G."/>
            <person name="Han B."/>
            <person name="Choisne N."/>
            <person name="Demange N."/>
            <person name="Orjeda G."/>
            <person name="Samain S."/>
            <person name="Cattolico L."/>
            <person name="Pelletier E."/>
            <person name="Couloux A."/>
            <person name="Segurens B."/>
            <person name="Wincker P."/>
            <person name="D'Hont A."/>
            <person name="Scarpelli C."/>
            <person name="Weissenbach J."/>
            <person name="Salanoubat M."/>
            <person name="Quetier F."/>
            <person name="Yu Y."/>
            <person name="Kim H.R."/>
            <person name="Rambo T."/>
            <person name="Currie J."/>
            <person name="Collura K."/>
            <person name="Luo M."/>
            <person name="Yang T."/>
            <person name="Ammiraju J.S.S."/>
            <person name="Engler F."/>
            <person name="Soderlund C."/>
            <person name="Wing R.A."/>
            <person name="Palmer L.E."/>
            <person name="de la Bastide M."/>
            <person name="Spiegel L."/>
            <person name="Nascimento L."/>
            <person name="Zutavern T."/>
            <person name="O'Shaughnessy A."/>
            <person name="Dike S."/>
            <person name="Dedhia N."/>
            <person name="Preston R."/>
            <person name="Balija V."/>
            <person name="McCombie W.R."/>
            <person name="Chow T."/>
            <person name="Chen H."/>
            <person name="Chung M."/>
            <person name="Chen C."/>
            <person name="Shaw J."/>
            <person name="Wu H."/>
            <person name="Hsiao K."/>
            <person name="Chao Y."/>
            <person name="Chu M."/>
            <person name="Cheng C."/>
            <person name="Hour A."/>
            <person name="Lee P."/>
            <person name="Lin S."/>
            <person name="Lin Y."/>
            <person name="Liou J."/>
            <person name="Liu S."/>
            <person name="Hsing Y."/>
            <person name="Raghuvanshi S."/>
            <person name="Mohanty A."/>
            <person name="Bharti A.K."/>
            <person name="Gaur A."/>
            <person name="Gupta V."/>
            <person name="Kumar D."/>
            <person name="Ravi V."/>
            <person name="Vij S."/>
            <person name="Kapur A."/>
            <person name="Khurana P."/>
            <person name="Khurana P."/>
            <person name="Khurana J.P."/>
            <person name="Tyagi A.K."/>
            <person name="Gaikwad K."/>
            <person name="Singh A."/>
            <person name="Dalal V."/>
            <person name="Srivastava S."/>
            <person name="Dixit A."/>
            <person name="Pal A.K."/>
            <person name="Ghazi I.A."/>
            <person name="Yadav M."/>
            <person name="Pandit A."/>
            <person name="Bhargava A."/>
            <person name="Sureshbabu K."/>
            <person name="Batra K."/>
            <person name="Sharma T.R."/>
            <person name="Mohapatra T."/>
            <person name="Singh N.K."/>
            <person name="Messing J."/>
            <person name="Nelson A.B."/>
            <person name="Fuks G."/>
            <person name="Kavchok S."/>
            <person name="Keizer G."/>
            <person name="Linton E."/>
            <person name="Llaca V."/>
            <person name="Song R."/>
            <person name="Tanyolac B."/>
            <person name="Young S."/>
            <person name="Ho-Il K."/>
            <person name="Hahn J.H."/>
            <person name="Sangsakoo G."/>
            <person name="Vanavichit A."/>
            <person name="de Mattos Luiz.A.T."/>
            <person name="Zimmer P.D."/>
            <person name="Malone G."/>
            <person name="Dellagostin O."/>
            <person name="de Oliveira A.C."/>
            <person name="Bevan M."/>
            <person name="Bancroft I."/>
            <person name="Minx P."/>
            <person name="Cordum H."/>
            <person name="Wilson R."/>
            <person name="Cheng Z."/>
            <person name="Jin W."/>
            <person name="Jiang J."/>
            <person name="Leong S.A."/>
            <person name="Iwama H."/>
            <person name="Gojobori T."/>
            <person name="Itoh T."/>
            <person name="Niimura Y."/>
            <person name="Fujii Y."/>
            <person name="Habara T."/>
            <person name="Sakai H."/>
            <person name="Sato Y."/>
            <person name="Wilson G."/>
            <person name="Kumar K."/>
            <person name="McCouch S."/>
            <person name="Juretic N."/>
            <person name="Hoen D."/>
            <person name="Wright S."/>
            <person name="Bruskiewich R."/>
            <person name="Bureau T."/>
            <person name="Miyao A."/>
            <person name="Hirochika H."/>
            <person name="Nishikawa T."/>
            <person name="Kadowaki K."/>
            <person name="Sugiura M."/>
            <person name="Burr B."/>
            <person name="Sasaki T."/>
        </authorList>
    </citation>
    <scope>NUCLEOTIDE SEQUENCE [LARGE SCALE GENOMIC DNA]</scope>
    <source>
        <strain evidence="4">cv. Nipponbare</strain>
    </source>
</reference>
<evidence type="ECO:0000256" key="1">
    <source>
        <dbReference type="SAM" id="MobiDB-lite"/>
    </source>
</evidence>
<feature type="region of interest" description="Disordered" evidence="1">
    <location>
        <begin position="80"/>
        <end position="106"/>
    </location>
</feature>
<evidence type="ECO:0000313" key="3">
    <source>
        <dbReference type="EMBL" id="BAH94274.1"/>
    </source>
</evidence>
<evidence type="ECO:0000259" key="2">
    <source>
        <dbReference type="Pfam" id="PF07727"/>
    </source>
</evidence>